<dbReference type="SMART" id="SM01130">
    <property type="entry name" value="DHDPS"/>
    <property type="match status" value="1"/>
</dbReference>
<dbReference type="InterPro" id="IPR002220">
    <property type="entry name" value="DapA-like"/>
</dbReference>
<dbReference type="PANTHER" id="PTHR42849:SF1">
    <property type="entry name" value="N-ACETYLNEURAMINATE LYASE"/>
    <property type="match status" value="1"/>
</dbReference>
<evidence type="ECO:0000313" key="3">
    <source>
        <dbReference type="EMBL" id="ERG94526.1"/>
    </source>
</evidence>
<dbReference type="AlphaFoldDB" id="U1PQC4"/>
<dbReference type="InterPro" id="IPR013785">
    <property type="entry name" value="Aldolase_TIM"/>
</dbReference>
<proteinExistence type="predicted"/>
<dbReference type="PANTHER" id="PTHR42849">
    <property type="entry name" value="N-ACETYLNEURAMINATE LYASE"/>
    <property type="match status" value="1"/>
</dbReference>
<dbReference type="GO" id="GO:0005829">
    <property type="term" value="C:cytosol"/>
    <property type="evidence" value="ECO:0007669"/>
    <property type="project" value="TreeGrafter"/>
</dbReference>
<evidence type="ECO:0000256" key="2">
    <source>
        <dbReference type="ARBA" id="ARBA00023270"/>
    </source>
</evidence>
<protein>
    <submittedName>
        <fullName evidence="3">Dihydrodipicolinate synthase/N-acetylneuraminate lyase</fullName>
    </submittedName>
</protein>
<dbReference type="GO" id="GO:0008675">
    <property type="term" value="F:2-dehydro-3-deoxy-phosphogluconate aldolase activity"/>
    <property type="evidence" value="ECO:0007669"/>
    <property type="project" value="UniProtKB-ARBA"/>
</dbReference>
<dbReference type="GO" id="GO:0008747">
    <property type="term" value="F:N-acetylneuraminate lyase activity"/>
    <property type="evidence" value="ECO:0007669"/>
    <property type="project" value="TreeGrafter"/>
</dbReference>
<dbReference type="RefSeq" id="WP_021054017.1">
    <property type="nucleotide sequence ID" value="NZ_KE356561.1"/>
</dbReference>
<dbReference type="SUPFAM" id="SSF51569">
    <property type="entry name" value="Aldolase"/>
    <property type="match status" value="1"/>
</dbReference>
<name>U1PQC4_9EURY</name>
<dbReference type="eggNOG" id="arCOG04172">
    <property type="taxonomic scope" value="Archaea"/>
</dbReference>
<dbReference type="GO" id="GO:0019262">
    <property type="term" value="P:N-acetylneuraminate catabolic process"/>
    <property type="evidence" value="ECO:0007669"/>
    <property type="project" value="TreeGrafter"/>
</dbReference>
<dbReference type="CDD" id="cd00408">
    <property type="entry name" value="DHDPS-like"/>
    <property type="match status" value="1"/>
</dbReference>
<dbReference type="PROSITE" id="PS00665">
    <property type="entry name" value="DHDPS_1"/>
    <property type="match status" value="1"/>
</dbReference>
<dbReference type="STRING" id="1238425.J07HQW2_00961"/>
<dbReference type="InterPro" id="IPR020624">
    <property type="entry name" value="Schiff_base-form_aldolases_CS"/>
</dbReference>
<keyword evidence="2" id="KW-0704">Schiff base</keyword>
<evidence type="ECO:0000256" key="1">
    <source>
        <dbReference type="ARBA" id="ARBA00023239"/>
    </source>
</evidence>
<dbReference type="HOGENOM" id="CLU_1387569_0_0_2"/>
<dbReference type="Gene3D" id="3.20.20.70">
    <property type="entry name" value="Aldolase class I"/>
    <property type="match status" value="2"/>
</dbReference>
<organism evidence="3 4">
    <name type="scientific">Haloquadratum walsbyi J07HQW2</name>
    <dbReference type="NCBI Taxonomy" id="1238425"/>
    <lineage>
        <taxon>Archaea</taxon>
        <taxon>Methanobacteriati</taxon>
        <taxon>Methanobacteriota</taxon>
        <taxon>Stenosarchaea group</taxon>
        <taxon>Halobacteria</taxon>
        <taxon>Halobacteriales</taxon>
        <taxon>Haloferacaceae</taxon>
        <taxon>Haloquadratum</taxon>
    </lineage>
</organism>
<sequence>MSGSYTRSVLCPIVTPFTSGDDNDTNVDHAGLRSVIEFVSDAGIDGIIPCGTTGEFASLTTMEYRAVIDTAVDATNNIPACTGQQIEPQTVATLAEHDDIIGLKDSGGDFDYILEVLSKTDSSFHAFEGYDRHYVSGVHAGTAGGINALANVLPERFDTIRNTAFRGDTQTALEIEQSALAPLFDFCVEYGMDLHQ</sequence>
<reference evidence="3 4" key="1">
    <citation type="journal article" date="2013" name="PLoS ONE">
        <title>Assembly-driven community genomics of a hypersaline microbial ecosystem.</title>
        <authorList>
            <person name="Podell S."/>
            <person name="Ugalde J.A."/>
            <person name="Narasingarao P."/>
            <person name="Banfield J.F."/>
            <person name="Heidelberg K.B."/>
            <person name="Allen E.E."/>
        </authorList>
    </citation>
    <scope>NUCLEOTIDE SEQUENCE [LARGE SCALE GENOMIC DNA]</scope>
    <source>
        <strain evidence="4">J07HQW2</strain>
    </source>
</reference>
<gene>
    <name evidence="3" type="ORF">J07HQW2_00961</name>
</gene>
<evidence type="ECO:0000313" key="4">
    <source>
        <dbReference type="Proteomes" id="UP000030710"/>
    </source>
</evidence>
<dbReference type="Pfam" id="PF00701">
    <property type="entry name" value="DHDPS"/>
    <property type="match status" value="2"/>
</dbReference>
<keyword evidence="1 3" id="KW-0456">Lyase</keyword>
<dbReference type="EMBL" id="KE356561">
    <property type="protein sequence ID" value="ERG94526.1"/>
    <property type="molecule type" value="Genomic_DNA"/>
</dbReference>
<accession>U1PQC4</accession>
<dbReference type="Proteomes" id="UP000030710">
    <property type="component" value="Unassembled WGS sequence"/>
</dbReference>